<organism evidence="1 2">
    <name type="scientific">Corymbia citriodora subsp. variegata</name>
    <dbReference type="NCBI Taxonomy" id="360336"/>
    <lineage>
        <taxon>Eukaryota</taxon>
        <taxon>Viridiplantae</taxon>
        <taxon>Streptophyta</taxon>
        <taxon>Embryophyta</taxon>
        <taxon>Tracheophyta</taxon>
        <taxon>Spermatophyta</taxon>
        <taxon>Magnoliopsida</taxon>
        <taxon>eudicotyledons</taxon>
        <taxon>Gunneridae</taxon>
        <taxon>Pentapetalae</taxon>
        <taxon>rosids</taxon>
        <taxon>malvids</taxon>
        <taxon>Myrtales</taxon>
        <taxon>Myrtaceae</taxon>
        <taxon>Myrtoideae</taxon>
        <taxon>Eucalypteae</taxon>
        <taxon>Corymbia</taxon>
    </lineage>
</organism>
<dbReference type="EMBL" id="MU089681">
    <property type="protein sequence ID" value="KAF7849883.1"/>
    <property type="molecule type" value="Genomic_DNA"/>
</dbReference>
<comment type="caution">
    <text evidence="1">The sequence shown here is derived from an EMBL/GenBank/DDBJ whole genome shotgun (WGS) entry which is preliminary data.</text>
</comment>
<keyword evidence="2" id="KW-1185">Reference proteome</keyword>
<reference evidence="1" key="1">
    <citation type="submission" date="2020-05" db="EMBL/GenBank/DDBJ databases">
        <title>WGS assembly of Corymbia citriodora subspecies variegata.</title>
        <authorList>
            <person name="Barry K."/>
            <person name="Hundley H."/>
            <person name="Shu S."/>
            <person name="Jenkins J."/>
            <person name="Grimwood J."/>
            <person name="Baten A."/>
        </authorList>
    </citation>
    <scope>NUCLEOTIDE SEQUENCE</scope>
    <source>
        <strain evidence="1">CV2-018</strain>
    </source>
</reference>
<evidence type="ECO:0000313" key="1">
    <source>
        <dbReference type="EMBL" id="KAF7849883.1"/>
    </source>
</evidence>
<dbReference type="PANTHER" id="PTHR36067">
    <property type="entry name" value="EXPRESSED PROTEIN"/>
    <property type="match status" value="1"/>
</dbReference>
<accession>A0A8T0CQK8</accession>
<proteinExistence type="predicted"/>
<sequence>MADIAILVAEEYERRTKNYPKMKLKVEEGGVGDRFEGMSLRLVSSSVSSFSDRVKKRMVGEEKKLEMVKWVLEPRSSLSLAASDGLFSA</sequence>
<dbReference type="Proteomes" id="UP000806378">
    <property type="component" value="Unassembled WGS sequence"/>
</dbReference>
<dbReference type="Gramene" id="rna-gnl|WGS:JABURB|Cocit.L0169.1">
    <property type="protein sequence ID" value="cds-KAF7849883.1"/>
    <property type="gene ID" value="gene-BT93_L0169"/>
</dbReference>
<gene>
    <name evidence="1" type="ORF">BT93_L0169</name>
</gene>
<dbReference type="OrthoDB" id="735913at2759"/>
<name>A0A8T0CQK8_CORYI</name>
<evidence type="ECO:0000313" key="2">
    <source>
        <dbReference type="Proteomes" id="UP000806378"/>
    </source>
</evidence>
<dbReference type="AlphaFoldDB" id="A0A8T0CQK8"/>
<protein>
    <submittedName>
        <fullName evidence="1">Uncharacterized protein</fullName>
    </submittedName>
</protein>
<dbReference type="PANTHER" id="PTHR36067:SF1">
    <property type="entry name" value="EXPRESSED PROTEIN"/>
    <property type="match status" value="1"/>
</dbReference>